<dbReference type="Proteomes" id="UP000590511">
    <property type="component" value="Unassembled WGS sequence"/>
</dbReference>
<evidence type="ECO:0000313" key="6">
    <source>
        <dbReference type="EMBL" id="MBB4752797.1"/>
    </source>
</evidence>
<dbReference type="EMBL" id="JACHNC010000001">
    <property type="protein sequence ID" value="MBB4752797.1"/>
    <property type="molecule type" value="Genomic_DNA"/>
</dbReference>
<dbReference type="GO" id="GO:0016020">
    <property type="term" value="C:membrane"/>
    <property type="evidence" value="ECO:0007669"/>
    <property type="project" value="InterPro"/>
</dbReference>
<name>A0A7W7HM58_9ACTN</name>
<evidence type="ECO:0000256" key="3">
    <source>
        <dbReference type="SAM" id="Phobius"/>
    </source>
</evidence>
<keyword evidence="3" id="KW-0472">Membrane</keyword>
<evidence type="ECO:0000313" key="8">
    <source>
        <dbReference type="Proteomes" id="UP000631312"/>
    </source>
</evidence>
<dbReference type="PANTHER" id="PTHR32089:SF112">
    <property type="entry name" value="LYSOZYME-LIKE PROTEIN-RELATED"/>
    <property type="match status" value="1"/>
</dbReference>
<comment type="caution">
    <text evidence="6">The sequence shown here is derived from an EMBL/GenBank/DDBJ whole genome shotgun (WGS) entry which is preliminary data.</text>
</comment>
<accession>A0A7W7HM58</accession>
<sequence>MSISKRAAVRQSTVSKVAVGGLGLITGLLVLGVSLTGDAVDDQRTAADRQDRFAALGVQLRGASDFLTDQARQYAVTTESEHLDAYWNEIDTTKTRDHVVSQLKELGATADELALVDEAKANSDALVDTESRSQRLVLEATGVPQADMPPAIADVTLSADDAALSDAKKLAVARTIMFDKKYEADKAVITEPLQHFQQLLNDRAATVVSDAEKSIQNAIHLLIALAVLLPLVMGGVVFLLQSKVGRIVVRYTDALRKRDVYDLSFRLQPAGSREMGQLADAFNEELERSLVLVSAVAGNADTLAAASEELSVTSDQVAAGSGDASRMATQVADTADQVSHNVQIVAAGTEEMGASINEISQNTTEAARVGENAVILAGNTNATVAKLGVSSSEIGDVIKVITAIAEQTNLLALNATIESARAGEAGKGFAVVATEVKDLAQETARATDEISRRVQAIQTDAKGAVEAIGEITHVIARINEYQTTIASAVEEQAATTSEISRSVSDAAAGATEIATTVAGVAEASQLAATGVEDTRQASADLARMGTELQSLVAQYRY</sequence>
<organism evidence="6 7">
    <name type="scientific">Actinoplanes lobatus</name>
    <dbReference type="NCBI Taxonomy" id="113568"/>
    <lineage>
        <taxon>Bacteria</taxon>
        <taxon>Bacillati</taxon>
        <taxon>Actinomycetota</taxon>
        <taxon>Actinomycetes</taxon>
        <taxon>Micromonosporales</taxon>
        <taxon>Micromonosporaceae</taxon>
        <taxon>Actinoplanes</taxon>
    </lineage>
</organism>
<keyword evidence="8" id="KW-1185">Reference proteome</keyword>
<gene>
    <name evidence="5" type="ORF">Alo02nite_89900</name>
    <name evidence="6" type="ORF">BJ964_006958</name>
</gene>
<dbReference type="Gene3D" id="1.10.287.950">
    <property type="entry name" value="Methyl-accepting chemotaxis protein"/>
    <property type="match status" value="1"/>
</dbReference>
<keyword evidence="1 2" id="KW-0807">Transducer</keyword>
<keyword evidence="3" id="KW-0812">Transmembrane</keyword>
<dbReference type="Proteomes" id="UP000631312">
    <property type="component" value="Unassembled WGS sequence"/>
</dbReference>
<reference evidence="6 7" key="1">
    <citation type="submission" date="2020-08" db="EMBL/GenBank/DDBJ databases">
        <title>Sequencing the genomes of 1000 actinobacteria strains.</title>
        <authorList>
            <person name="Klenk H.-P."/>
        </authorList>
    </citation>
    <scope>NUCLEOTIDE SEQUENCE [LARGE SCALE GENOMIC DNA]</scope>
    <source>
        <strain evidence="6 7">DSM 43150</strain>
    </source>
</reference>
<dbReference type="InterPro" id="IPR004089">
    <property type="entry name" value="MCPsignal_dom"/>
</dbReference>
<dbReference type="SMART" id="SM00283">
    <property type="entry name" value="MA"/>
    <property type="match status" value="1"/>
</dbReference>
<evidence type="ECO:0000259" key="4">
    <source>
        <dbReference type="PROSITE" id="PS50111"/>
    </source>
</evidence>
<dbReference type="RefSeq" id="WP_229807458.1">
    <property type="nucleotide sequence ID" value="NZ_BOMP01000186.1"/>
</dbReference>
<dbReference type="SUPFAM" id="SSF58104">
    <property type="entry name" value="Methyl-accepting chemotaxis protein (MCP) signaling domain"/>
    <property type="match status" value="1"/>
</dbReference>
<feature type="transmembrane region" description="Helical" evidence="3">
    <location>
        <begin position="218"/>
        <end position="240"/>
    </location>
</feature>
<dbReference type="PROSITE" id="PS50111">
    <property type="entry name" value="CHEMOTAXIS_TRANSDUC_2"/>
    <property type="match status" value="1"/>
</dbReference>
<dbReference type="Pfam" id="PF00015">
    <property type="entry name" value="MCPsignal"/>
    <property type="match status" value="1"/>
</dbReference>
<proteinExistence type="predicted"/>
<reference evidence="5 8" key="2">
    <citation type="submission" date="2021-01" db="EMBL/GenBank/DDBJ databases">
        <title>Whole genome shotgun sequence of Actinoplanes lobatus NBRC 12513.</title>
        <authorList>
            <person name="Komaki H."/>
            <person name="Tamura T."/>
        </authorList>
    </citation>
    <scope>NUCLEOTIDE SEQUENCE [LARGE SCALE GENOMIC DNA]</scope>
    <source>
        <strain evidence="5 8">NBRC 12513</strain>
    </source>
</reference>
<keyword evidence="3" id="KW-1133">Transmembrane helix</keyword>
<evidence type="ECO:0000256" key="1">
    <source>
        <dbReference type="ARBA" id="ARBA00023224"/>
    </source>
</evidence>
<dbReference type="GO" id="GO:0007165">
    <property type="term" value="P:signal transduction"/>
    <property type="evidence" value="ECO:0007669"/>
    <property type="project" value="UniProtKB-KW"/>
</dbReference>
<evidence type="ECO:0000313" key="7">
    <source>
        <dbReference type="Proteomes" id="UP000590511"/>
    </source>
</evidence>
<dbReference type="EMBL" id="BOMP01000186">
    <property type="protein sequence ID" value="GIE46092.1"/>
    <property type="molecule type" value="Genomic_DNA"/>
</dbReference>
<protein>
    <submittedName>
        <fullName evidence="6">Methyl-accepting chemotaxis protein</fullName>
    </submittedName>
</protein>
<evidence type="ECO:0000256" key="2">
    <source>
        <dbReference type="PROSITE-ProRule" id="PRU00284"/>
    </source>
</evidence>
<dbReference type="PANTHER" id="PTHR32089">
    <property type="entry name" value="METHYL-ACCEPTING CHEMOTAXIS PROTEIN MCPB"/>
    <property type="match status" value="1"/>
</dbReference>
<feature type="domain" description="Methyl-accepting transducer" evidence="4">
    <location>
        <begin position="299"/>
        <end position="542"/>
    </location>
</feature>
<dbReference type="AlphaFoldDB" id="A0A7W7HM58"/>
<evidence type="ECO:0000313" key="5">
    <source>
        <dbReference type="EMBL" id="GIE46092.1"/>
    </source>
</evidence>